<dbReference type="AlphaFoldDB" id="A0A9P8VQX8"/>
<dbReference type="InterPro" id="IPR036610">
    <property type="entry name" value="PEBP-like_sf"/>
</dbReference>
<dbReference type="GO" id="GO:0030414">
    <property type="term" value="F:peptidase inhibitor activity"/>
    <property type="evidence" value="ECO:0007669"/>
    <property type="project" value="TreeGrafter"/>
</dbReference>
<dbReference type="SUPFAM" id="SSF49777">
    <property type="entry name" value="PEBP-like"/>
    <property type="match status" value="1"/>
</dbReference>
<feature type="signal peptide" evidence="1">
    <location>
        <begin position="1"/>
        <end position="21"/>
    </location>
</feature>
<sequence length="229" mass="25363">MLYATIWKALALLPLAQLVTAGREEQRIMDPGNDYMSHIRQKLEDAEIIPTVVDDFTPILVLDAKWKSDSASLGNTLNPADLQSPPSVHLVKPESQLHSDIKVAPGSTFVLTLTDPDAPSRDNPKWSEFCHWIATGVSLSSSSEDSGHHLQDIIKYKPPGPPPKTGKHRYVFLVFVLANGTTDKLHLTKPEGRKHWGSDHTGHGVREWAHENGLIPVAANFIYAQNDEQ</sequence>
<organism evidence="2 3">
    <name type="scientific">Thelonectria olida</name>
    <dbReference type="NCBI Taxonomy" id="1576542"/>
    <lineage>
        <taxon>Eukaryota</taxon>
        <taxon>Fungi</taxon>
        <taxon>Dikarya</taxon>
        <taxon>Ascomycota</taxon>
        <taxon>Pezizomycotina</taxon>
        <taxon>Sordariomycetes</taxon>
        <taxon>Hypocreomycetidae</taxon>
        <taxon>Hypocreales</taxon>
        <taxon>Nectriaceae</taxon>
        <taxon>Thelonectria</taxon>
    </lineage>
</organism>
<reference evidence="2 3" key="1">
    <citation type="journal article" date="2021" name="Nat. Commun.">
        <title>Genetic determinants of endophytism in the Arabidopsis root mycobiome.</title>
        <authorList>
            <person name="Mesny F."/>
            <person name="Miyauchi S."/>
            <person name="Thiergart T."/>
            <person name="Pickel B."/>
            <person name="Atanasova L."/>
            <person name="Karlsson M."/>
            <person name="Huettel B."/>
            <person name="Barry K.W."/>
            <person name="Haridas S."/>
            <person name="Chen C."/>
            <person name="Bauer D."/>
            <person name="Andreopoulos W."/>
            <person name="Pangilinan J."/>
            <person name="LaButti K."/>
            <person name="Riley R."/>
            <person name="Lipzen A."/>
            <person name="Clum A."/>
            <person name="Drula E."/>
            <person name="Henrissat B."/>
            <person name="Kohler A."/>
            <person name="Grigoriev I.V."/>
            <person name="Martin F.M."/>
            <person name="Hacquard S."/>
        </authorList>
    </citation>
    <scope>NUCLEOTIDE SEQUENCE [LARGE SCALE GENOMIC DNA]</scope>
    <source>
        <strain evidence="2 3">MPI-CAGE-CH-0241</strain>
    </source>
</reference>
<feature type="chain" id="PRO_5040470888" evidence="1">
    <location>
        <begin position="22"/>
        <end position="229"/>
    </location>
</feature>
<comment type="caution">
    <text evidence="2">The sequence shown here is derived from an EMBL/GenBank/DDBJ whole genome shotgun (WGS) entry which is preliminary data.</text>
</comment>
<proteinExistence type="predicted"/>
<dbReference type="OrthoDB" id="2506647at2759"/>
<accession>A0A9P8VQX8</accession>
<dbReference type="Gene3D" id="3.90.280.10">
    <property type="entry name" value="PEBP-like"/>
    <property type="match status" value="1"/>
</dbReference>
<evidence type="ECO:0000256" key="1">
    <source>
        <dbReference type="SAM" id="SignalP"/>
    </source>
</evidence>
<keyword evidence="3" id="KW-1185">Reference proteome</keyword>
<gene>
    <name evidence="2" type="ORF">B0T10DRAFT_524310</name>
</gene>
<name>A0A9P8VQX8_9HYPO</name>
<protein>
    <submittedName>
        <fullName evidence="2">Carboxypeptidase Y inhibitor</fullName>
    </submittedName>
</protein>
<dbReference type="InterPro" id="IPR035810">
    <property type="entry name" value="PEBP_euk"/>
</dbReference>
<dbReference type="EMBL" id="JAGPYM010000097">
    <property type="protein sequence ID" value="KAH6867575.1"/>
    <property type="molecule type" value="Genomic_DNA"/>
</dbReference>
<dbReference type="GO" id="GO:0030162">
    <property type="term" value="P:regulation of proteolysis"/>
    <property type="evidence" value="ECO:0007669"/>
    <property type="project" value="TreeGrafter"/>
</dbReference>
<evidence type="ECO:0000313" key="3">
    <source>
        <dbReference type="Proteomes" id="UP000777438"/>
    </source>
</evidence>
<dbReference type="GO" id="GO:0046578">
    <property type="term" value="P:regulation of Ras protein signal transduction"/>
    <property type="evidence" value="ECO:0007669"/>
    <property type="project" value="TreeGrafter"/>
</dbReference>
<dbReference type="PANTHER" id="PTHR11362">
    <property type="entry name" value="PHOSPHATIDYLETHANOLAMINE-BINDING PROTEIN"/>
    <property type="match status" value="1"/>
</dbReference>
<dbReference type="CDD" id="cd00866">
    <property type="entry name" value="PEBP_euk"/>
    <property type="match status" value="1"/>
</dbReference>
<dbReference type="PANTHER" id="PTHR11362:SF148">
    <property type="entry name" value="CARBOXYPEPTIDASE Y INHIBITOR"/>
    <property type="match status" value="1"/>
</dbReference>
<dbReference type="Proteomes" id="UP000777438">
    <property type="component" value="Unassembled WGS sequence"/>
</dbReference>
<dbReference type="Pfam" id="PF01161">
    <property type="entry name" value="PBP"/>
    <property type="match status" value="1"/>
</dbReference>
<evidence type="ECO:0000313" key="2">
    <source>
        <dbReference type="EMBL" id="KAH6867575.1"/>
    </source>
</evidence>
<dbReference type="GO" id="GO:0005543">
    <property type="term" value="F:phospholipid binding"/>
    <property type="evidence" value="ECO:0007669"/>
    <property type="project" value="TreeGrafter"/>
</dbReference>
<dbReference type="InterPro" id="IPR008914">
    <property type="entry name" value="PEBP"/>
</dbReference>
<keyword evidence="1" id="KW-0732">Signal</keyword>